<dbReference type="PANTHER" id="PTHR28152:SF1">
    <property type="entry name" value="HYDROXYACYL-THIOESTER DEHYDRATASE TYPE 2, MITOCHONDRIAL"/>
    <property type="match status" value="1"/>
</dbReference>
<dbReference type="InterPro" id="IPR029069">
    <property type="entry name" value="HotDog_dom_sf"/>
</dbReference>
<organism evidence="2 3">
    <name type="scientific">Neptunicoccus cionae</name>
    <dbReference type="NCBI Taxonomy" id="2035344"/>
    <lineage>
        <taxon>Bacteria</taxon>
        <taxon>Pseudomonadati</taxon>
        <taxon>Pseudomonadota</taxon>
        <taxon>Alphaproteobacteria</taxon>
        <taxon>Rhodobacterales</taxon>
        <taxon>Paracoccaceae</taxon>
        <taxon>Neptunicoccus</taxon>
    </lineage>
</organism>
<proteinExistence type="predicted"/>
<dbReference type="EMBL" id="BMKA01000007">
    <property type="protein sequence ID" value="GGA30369.1"/>
    <property type="molecule type" value="Genomic_DNA"/>
</dbReference>
<reference evidence="2" key="2">
    <citation type="submission" date="2020-09" db="EMBL/GenBank/DDBJ databases">
        <authorList>
            <person name="Sun Q."/>
            <person name="Zhou Y."/>
        </authorList>
    </citation>
    <scope>NUCLEOTIDE SEQUENCE</scope>
    <source>
        <strain evidence="2">CGMCC 1.15880</strain>
    </source>
</reference>
<dbReference type="GO" id="GO:0019171">
    <property type="term" value="F:(3R)-hydroxyacyl-[acyl-carrier-protein] dehydratase activity"/>
    <property type="evidence" value="ECO:0007669"/>
    <property type="project" value="TreeGrafter"/>
</dbReference>
<dbReference type="AlphaFoldDB" id="A0A916R354"/>
<keyword evidence="3" id="KW-1185">Reference proteome</keyword>
<sequence length="271" mass="29757">MEAIGRTVEISDTLDPARAAAMKATLDLSGPVPEARDALPPFWHYAYFWEPQRPADLGRDGHPRTGDFIPNLGLPRRMWAGGALEFHASIRLGEPAVKRTTITDVQEKDARSGKLAVVSLEHRITQRGELCLSETQSLLYRAEAAPDAPKPIPPVAPTDETVSQSRKFSATDLFRYSALTFNGHRIHYDRDYAKEVEGYAGLVVHGPILAQMLVNLAESMLGELSSFSFRATAPLFDFEEATFCARPEGEDGLALWVRGPDGRMCMSATAG</sequence>
<protein>
    <submittedName>
        <fullName evidence="2">Mesaconyl-C(4)-CoA hydratase</fullName>
    </submittedName>
</protein>
<evidence type="ECO:0000313" key="3">
    <source>
        <dbReference type="Proteomes" id="UP000628017"/>
    </source>
</evidence>
<feature type="domain" description="FAS1-like dehydratase" evidence="1">
    <location>
        <begin position="71"/>
        <end position="130"/>
    </location>
</feature>
<dbReference type="Gene3D" id="3.10.129.10">
    <property type="entry name" value="Hotdog Thioesterase"/>
    <property type="match status" value="1"/>
</dbReference>
<dbReference type="Pfam" id="PF13452">
    <property type="entry name" value="FAS1_DH_region"/>
    <property type="match status" value="1"/>
</dbReference>
<dbReference type="SUPFAM" id="SSF54637">
    <property type="entry name" value="Thioesterase/thiol ester dehydrase-isomerase"/>
    <property type="match status" value="2"/>
</dbReference>
<name>A0A916R354_9RHOB</name>
<dbReference type="RefSeq" id="WP_188678260.1">
    <property type="nucleotide sequence ID" value="NZ_BMKA01000007.1"/>
</dbReference>
<evidence type="ECO:0000313" key="2">
    <source>
        <dbReference type="EMBL" id="GGA30369.1"/>
    </source>
</evidence>
<dbReference type="InterPro" id="IPR039569">
    <property type="entry name" value="FAS1-like_DH_region"/>
</dbReference>
<dbReference type="PANTHER" id="PTHR28152">
    <property type="entry name" value="HYDROXYACYL-THIOESTER DEHYDRATASE TYPE 2, MITOCHONDRIAL"/>
    <property type="match status" value="1"/>
</dbReference>
<dbReference type="Proteomes" id="UP000628017">
    <property type="component" value="Unassembled WGS sequence"/>
</dbReference>
<gene>
    <name evidence="2" type="primary">meh</name>
    <name evidence="2" type="ORF">GCM10011498_34420</name>
</gene>
<reference evidence="2" key="1">
    <citation type="journal article" date="2014" name="Int. J. Syst. Evol. Microbiol.">
        <title>Complete genome sequence of Corynebacterium casei LMG S-19264T (=DSM 44701T), isolated from a smear-ripened cheese.</title>
        <authorList>
            <consortium name="US DOE Joint Genome Institute (JGI-PGF)"/>
            <person name="Walter F."/>
            <person name="Albersmeier A."/>
            <person name="Kalinowski J."/>
            <person name="Ruckert C."/>
        </authorList>
    </citation>
    <scope>NUCLEOTIDE SEQUENCE</scope>
    <source>
        <strain evidence="2">CGMCC 1.15880</strain>
    </source>
</reference>
<comment type="caution">
    <text evidence="2">The sequence shown here is derived from an EMBL/GenBank/DDBJ whole genome shotgun (WGS) entry which is preliminary data.</text>
</comment>
<evidence type="ECO:0000259" key="1">
    <source>
        <dbReference type="Pfam" id="PF13452"/>
    </source>
</evidence>
<dbReference type="InterPro" id="IPR052741">
    <property type="entry name" value="Mitochondrial_HTD2"/>
</dbReference>
<accession>A0A916R354</accession>